<dbReference type="InterPro" id="IPR007112">
    <property type="entry name" value="Expansin/allergen_DPBB_dom"/>
</dbReference>
<dbReference type="Proteomes" id="UP000237631">
    <property type="component" value="Unassembled WGS sequence"/>
</dbReference>
<sequence length="131" mass="14273">MNLLLIPPTLLLLLLATTTNAELGTGTAARYDPPYIPTKCLGSDPSQFPPGNLFVAVNEGLWDNGAACGRRYQIRCISGSRKGCNADSVDVTVVDHCRNCRTSFELSQAVYKLLTRRPNAIIGVEYQEINS</sequence>
<evidence type="ECO:0000313" key="3">
    <source>
        <dbReference type="EMBL" id="PPJ60466.1"/>
    </source>
</evidence>
<dbReference type="SUPFAM" id="SSF50685">
    <property type="entry name" value="Barwin-like endoglucanases"/>
    <property type="match status" value="1"/>
</dbReference>
<evidence type="ECO:0000259" key="2">
    <source>
        <dbReference type="PROSITE" id="PS50842"/>
    </source>
</evidence>
<feature type="signal peptide" evidence="1">
    <location>
        <begin position="1"/>
        <end position="21"/>
    </location>
</feature>
<comment type="caution">
    <text evidence="3">The sequence shown here is derived from an EMBL/GenBank/DDBJ whole genome shotgun (WGS) entry which is preliminary data.</text>
</comment>
<dbReference type="CDD" id="cd22269">
    <property type="entry name" value="DPBB_EG45-like"/>
    <property type="match status" value="1"/>
</dbReference>
<keyword evidence="4" id="KW-1185">Reference proteome</keyword>
<feature type="domain" description="Expansin-like EG45" evidence="2">
    <location>
        <begin position="26"/>
        <end position="131"/>
    </location>
</feature>
<reference evidence="4" key="1">
    <citation type="journal article" date="2017" name="bioRxiv">
        <title>Conservation of a gene cluster reveals novel cercosporin biosynthetic mechanisms and extends production to the genus Colletotrichum.</title>
        <authorList>
            <person name="de Jonge R."/>
            <person name="Ebert M.K."/>
            <person name="Huitt-Roehl C.R."/>
            <person name="Pal P."/>
            <person name="Suttle J.C."/>
            <person name="Spanner R.E."/>
            <person name="Neubauer J.D."/>
            <person name="Jurick W.M.II."/>
            <person name="Stott K.A."/>
            <person name="Secor G.A."/>
            <person name="Thomma B.P.H.J."/>
            <person name="Van de Peer Y."/>
            <person name="Townsend C.A."/>
            <person name="Bolton M.D."/>
        </authorList>
    </citation>
    <scope>NUCLEOTIDE SEQUENCE [LARGE SCALE GENOMIC DNA]</scope>
    <source>
        <strain evidence="4">CBS538.71</strain>
    </source>
</reference>
<accession>A0A2S6CL56</accession>
<feature type="chain" id="PRO_5015735488" description="Expansin-like EG45 domain-containing protein" evidence="1">
    <location>
        <begin position="22"/>
        <end position="131"/>
    </location>
</feature>
<dbReference type="OrthoDB" id="5230767at2759"/>
<dbReference type="PANTHER" id="PTHR47480">
    <property type="entry name" value="EG45-LIKE DOMAIN CONTAINING PROTEIN"/>
    <property type="match status" value="1"/>
</dbReference>
<protein>
    <recommendedName>
        <fullName evidence="2">Expansin-like EG45 domain-containing protein</fullName>
    </recommendedName>
</protein>
<dbReference type="PROSITE" id="PS50842">
    <property type="entry name" value="EXPANSIN_EG45"/>
    <property type="match status" value="1"/>
</dbReference>
<keyword evidence="1" id="KW-0732">Signal</keyword>
<evidence type="ECO:0000256" key="1">
    <source>
        <dbReference type="SAM" id="SignalP"/>
    </source>
</evidence>
<dbReference type="Pfam" id="PF03330">
    <property type="entry name" value="DPBB_1"/>
    <property type="match status" value="1"/>
</dbReference>
<dbReference type="EMBL" id="PNEN01000266">
    <property type="protein sequence ID" value="PPJ60466.1"/>
    <property type="molecule type" value="Genomic_DNA"/>
</dbReference>
<organism evidence="3 4">
    <name type="scientific">Cercospora berteroae</name>
    <dbReference type="NCBI Taxonomy" id="357750"/>
    <lineage>
        <taxon>Eukaryota</taxon>
        <taxon>Fungi</taxon>
        <taxon>Dikarya</taxon>
        <taxon>Ascomycota</taxon>
        <taxon>Pezizomycotina</taxon>
        <taxon>Dothideomycetes</taxon>
        <taxon>Dothideomycetidae</taxon>
        <taxon>Mycosphaerellales</taxon>
        <taxon>Mycosphaerellaceae</taxon>
        <taxon>Cercospora</taxon>
    </lineage>
</organism>
<dbReference type="InterPro" id="IPR009009">
    <property type="entry name" value="RlpA-like_DPBB"/>
</dbReference>
<evidence type="ECO:0000313" key="4">
    <source>
        <dbReference type="Proteomes" id="UP000237631"/>
    </source>
</evidence>
<proteinExistence type="predicted"/>
<name>A0A2S6CL56_9PEZI</name>
<dbReference type="InterPro" id="IPR036908">
    <property type="entry name" value="RlpA-like_sf"/>
</dbReference>
<dbReference type="Gene3D" id="2.40.40.10">
    <property type="entry name" value="RlpA-like domain"/>
    <property type="match status" value="1"/>
</dbReference>
<dbReference type="AlphaFoldDB" id="A0A2S6CL56"/>
<gene>
    <name evidence="3" type="ORF">CBER1_03166</name>
</gene>
<dbReference type="PANTHER" id="PTHR47480:SF5">
    <property type="entry name" value="EG45-LIKE DOMAIN CONTAINING PROTEIN"/>
    <property type="match status" value="1"/>
</dbReference>